<proteinExistence type="predicted"/>
<keyword evidence="2" id="KW-1185">Reference proteome</keyword>
<protein>
    <submittedName>
        <fullName evidence="1">Uncharacterized protein</fullName>
    </submittedName>
</protein>
<gene>
    <name evidence="1" type="ORF">SAMN05216287_3747</name>
</gene>
<dbReference type="Proteomes" id="UP000243778">
    <property type="component" value="Unassembled WGS sequence"/>
</dbReference>
<dbReference type="AlphaFoldDB" id="A0A1H3ELG0"/>
<dbReference type="OrthoDB" id="6998958at2"/>
<organism evidence="1 2">
    <name type="scientific">Pseudomonas kuykendallii</name>
    <dbReference type="NCBI Taxonomy" id="1007099"/>
    <lineage>
        <taxon>Bacteria</taxon>
        <taxon>Pseudomonadati</taxon>
        <taxon>Pseudomonadota</taxon>
        <taxon>Gammaproteobacteria</taxon>
        <taxon>Pseudomonadales</taxon>
        <taxon>Pseudomonadaceae</taxon>
        <taxon>Pseudomonas</taxon>
    </lineage>
</organism>
<dbReference type="RefSeq" id="WP_090231162.1">
    <property type="nucleotide sequence ID" value="NZ_FNNU01000006.1"/>
</dbReference>
<accession>A0A1H3ELG0</accession>
<dbReference type="STRING" id="1007099.SAMN05216287_3747"/>
<sequence>MARKVETVILGAIVKMRPANTGIPFRDVGLVSTVQQATETNDITLPNTRTPEGGNYDKLTRINAMTLSLNFREFNSENIAANLWADISAVPSAAVTGEEHIAQVGKTCALDKMPLTITSVVDAATGLVEFEEDEDFRMTGSGIEVLEGSALATAIAAATGDYSLEIDYTCAAFDDIEALVNSGEEWEILLEGQNGAGTKGRINPRFWRCKFAPAESLDWIGTDDFMGMTVAAEVLADSTRGTGKSAYMKVQKEKKGA</sequence>
<dbReference type="EMBL" id="FNNU01000006">
    <property type="protein sequence ID" value="SDX78794.1"/>
    <property type="molecule type" value="Genomic_DNA"/>
</dbReference>
<name>A0A1H3ELG0_9PSED</name>
<reference evidence="2" key="1">
    <citation type="submission" date="2016-10" db="EMBL/GenBank/DDBJ databases">
        <authorList>
            <person name="Varghese N."/>
            <person name="Submissions S."/>
        </authorList>
    </citation>
    <scope>NUCLEOTIDE SEQUENCE [LARGE SCALE GENOMIC DNA]</scope>
    <source>
        <strain evidence="2">NRRL B-59562</strain>
    </source>
</reference>
<evidence type="ECO:0000313" key="2">
    <source>
        <dbReference type="Proteomes" id="UP000243778"/>
    </source>
</evidence>
<evidence type="ECO:0000313" key="1">
    <source>
        <dbReference type="EMBL" id="SDX78794.1"/>
    </source>
</evidence>